<dbReference type="AlphaFoldDB" id="A0AAD2JY24"/>
<dbReference type="EMBL" id="CAVNYO010000138">
    <property type="protein sequence ID" value="CAK5268209.1"/>
    <property type="molecule type" value="Genomic_DNA"/>
</dbReference>
<proteinExistence type="predicted"/>
<evidence type="ECO:0000313" key="2">
    <source>
        <dbReference type="EMBL" id="CAK5268209.1"/>
    </source>
</evidence>
<sequence length="109" mass="11297">MSSLNGPGALKGRGRVGGTGISEETSRNPKARIRRTVNASSPESFTTAAATDVPHLACPDVCPSGALCAIGLPAAGCQCTVLQQFEILLTPHPLRKHMTCQIDDLPTSA</sequence>
<protein>
    <submittedName>
        <fullName evidence="2">Uncharacterized protein</fullName>
    </submittedName>
</protein>
<comment type="caution">
    <text evidence="2">The sequence shown here is derived from an EMBL/GenBank/DDBJ whole genome shotgun (WGS) entry which is preliminary data.</text>
</comment>
<feature type="compositionally biased region" description="Gly residues" evidence="1">
    <location>
        <begin position="9"/>
        <end position="20"/>
    </location>
</feature>
<reference evidence="2" key="1">
    <citation type="submission" date="2023-11" db="EMBL/GenBank/DDBJ databases">
        <authorList>
            <person name="De Vega J J."/>
            <person name="De Vega J J."/>
        </authorList>
    </citation>
    <scope>NUCLEOTIDE SEQUENCE</scope>
</reference>
<gene>
    <name evidence="2" type="ORF">MYCIT1_LOCUS11319</name>
</gene>
<keyword evidence="3" id="KW-1185">Reference proteome</keyword>
<dbReference type="Proteomes" id="UP001295794">
    <property type="component" value="Unassembled WGS sequence"/>
</dbReference>
<evidence type="ECO:0000256" key="1">
    <source>
        <dbReference type="SAM" id="MobiDB-lite"/>
    </source>
</evidence>
<evidence type="ECO:0000313" key="3">
    <source>
        <dbReference type="Proteomes" id="UP001295794"/>
    </source>
</evidence>
<name>A0AAD2JY24_9AGAR</name>
<organism evidence="2 3">
    <name type="scientific">Mycena citricolor</name>
    <dbReference type="NCBI Taxonomy" id="2018698"/>
    <lineage>
        <taxon>Eukaryota</taxon>
        <taxon>Fungi</taxon>
        <taxon>Dikarya</taxon>
        <taxon>Basidiomycota</taxon>
        <taxon>Agaricomycotina</taxon>
        <taxon>Agaricomycetes</taxon>
        <taxon>Agaricomycetidae</taxon>
        <taxon>Agaricales</taxon>
        <taxon>Marasmiineae</taxon>
        <taxon>Mycenaceae</taxon>
        <taxon>Mycena</taxon>
    </lineage>
</organism>
<accession>A0AAD2JY24</accession>
<feature type="region of interest" description="Disordered" evidence="1">
    <location>
        <begin position="1"/>
        <end position="44"/>
    </location>
</feature>